<protein>
    <submittedName>
        <fullName evidence="1">Uncharacterized protein</fullName>
    </submittedName>
</protein>
<organism evidence="1 2">
    <name type="scientific">Candidatus Pantoea soli</name>
    <dbReference type="NCBI Taxonomy" id="3098669"/>
    <lineage>
        <taxon>Bacteria</taxon>
        <taxon>Pseudomonadati</taxon>
        <taxon>Pseudomonadota</taxon>
        <taxon>Gammaproteobacteria</taxon>
        <taxon>Enterobacterales</taxon>
        <taxon>Erwiniaceae</taxon>
        <taxon>Pantoea</taxon>
    </lineage>
</organism>
<dbReference type="AlphaFoldDB" id="A0A518XGT6"/>
<keyword evidence="2" id="KW-1185">Reference proteome</keyword>
<accession>A0A518XGT6</accession>
<gene>
    <name evidence="1" type="ORF">D8B20_16720</name>
</gene>
<dbReference type="EMBL" id="CP032702">
    <property type="protein sequence ID" value="QDY43415.1"/>
    <property type="molecule type" value="Genomic_DNA"/>
</dbReference>
<dbReference type="OrthoDB" id="8481600at2"/>
<dbReference type="KEGG" id="pdis:D8B20_16720"/>
<evidence type="ECO:0000313" key="1">
    <source>
        <dbReference type="EMBL" id="QDY43415.1"/>
    </source>
</evidence>
<name>A0A518XGT6_9GAMM</name>
<reference evidence="1 2" key="1">
    <citation type="submission" date="2018-10" db="EMBL/GenBank/DDBJ databases">
        <title>Genome Sequencing of Pantoea dispersa DSM 32899.</title>
        <authorList>
            <person name="Nawrath M."/>
            <person name="Ottenheim C."/>
            <person name="Wilm A."/>
            <person name="Zimmermann W."/>
            <person name="Wu J.C."/>
        </authorList>
    </citation>
    <scope>NUCLEOTIDE SEQUENCE [LARGE SCALE GENOMIC DNA]</scope>
    <source>
        <strain evidence="1 2">DSM 32899</strain>
    </source>
</reference>
<sequence length="71" mass="7791">MDASQLNLHDLLATMPMNLFQDAEINPATQQYEMVITDADLQQALTPAGLTGESLVLTGQDLYLLLNDVEI</sequence>
<dbReference type="Proteomes" id="UP000319411">
    <property type="component" value="Chromosome"/>
</dbReference>
<proteinExistence type="predicted"/>
<evidence type="ECO:0000313" key="2">
    <source>
        <dbReference type="Proteomes" id="UP000319411"/>
    </source>
</evidence>
<dbReference type="RefSeq" id="WP_145890049.1">
    <property type="nucleotide sequence ID" value="NZ_CP032702.1"/>
</dbReference>